<dbReference type="PANTHER" id="PTHR30572:SF4">
    <property type="entry name" value="ABC TRANSPORTER PERMEASE YTRF"/>
    <property type="match status" value="1"/>
</dbReference>
<reference evidence="3 4" key="1">
    <citation type="submission" date="2020-08" db="EMBL/GenBank/DDBJ databases">
        <title>Genomic Encyclopedia of Type Strains, Phase IV (KMG-IV): sequencing the most valuable type-strain genomes for metagenomic binning, comparative biology and taxonomic classification.</title>
        <authorList>
            <person name="Goeker M."/>
        </authorList>
    </citation>
    <scope>NUCLEOTIDE SEQUENCE [LARGE SCALE GENOMIC DNA]</scope>
    <source>
        <strain evidence="3 4">DSM 103377</strain>
    </source>
</reference>
<comment type="caution">
    <text evidence="3">The sequence shown here is derived from an EMBL/GenBank/DDBJ whole genome shotgun (WGS) entry which is preliminary data.</text>
</comment>
<dbReference type="InterPro" id="IPR050250">
    <property type="entry name" value="Macrolide_Exporter_MacB"/>
</dbReference>
<evidence type="ECO:0000256" key="1">
    <source>
        <dbReference type="SAM" id="Phobius"/>
    </source>
</evidence>
<feature type="transmembrane region" description="Helical" evidence="1">
    <location>
        <begin position="339"/>
        <end position="363"/>
    </location>
</feature>
<dbReference type="EMBL" id="JACIJS010000002">
    <property type="protein sequence ID" value="MBB5514952.1"/>
    <property type="molecule type" value="Genomic_DNA"/>
</dbReference>
<evidence type="ECO:0000313" key="3">
    <source>
        <dbReference type="EMBL" id="MBB5514952.1"/>
    </source>
</evidence>
<dbReference type="PANTHER" id="PTHR30572">
    <property type="entry name" value="MEMBRANE COMPONENT OF TRANSPORTER-RELATED"/>
    <property type="match status" value="1"/>
</dbReference>
<keyword evidence="1" id="KW-0812">Transmembrane</keyword>
<name>A0A840WMS0_9RHOB</name>
<dbReference type="Pfam" id="PF12704">
    <property type="entry name" value="MacB_PCD"/>
    <property type="match status" value="1"/>
</dbReference>
<keyword evidence="1" id="KW-1133">Transmembrane helix</keyword>
<organism evidence="3 4">
    <name type="scientific">Rubricella aquisinus</name>
    <dbReference type="NCBI Taxonomy" id="2028108"/>
    <lineage>
        <taxon>Bacteria</taxon>
        <taxon>Pseudomonadati</taxon>
        <taxon>Pseudomonadota</taxon>
        <taxon>Alphaproteobacteria</taxon>
        <taxon>Rhodobacterales</taxon>
        <taxon>Paracoccaceae</taxon>
        <taxon>Rubricella</taxon>
    </lineage>
</organism>
<feature type="domain" description="MacB-like periplasmic core" evidence="2">
    <location>
        <begin position="19"/>
        <end position="199"/>
    </location>
</feature>
<feature type="transmembrane region" description="Helical" evidence="1">
    <location>
        <begin position="297"/>
        <end position="318"/>
    </location>
</feature>
<evidence type="ECO:0000259" key="2">
    <source>
        <dbReference type="Pfam" id="PF12704"/>
    </source>
</evidence>
<dbReference type="GO" id="GO:0005886">
    <property type="term" value="C:plasma membrane"/>
    <property type="evidence" value="ECO:0007669"/>
    <property type="project" value="TreeGrafter"/>
</dbReference>
<dbReference type="GO" id="GO:0022857">
    <property type="term" value="F:transmembrane transporter activity"/>
    <property type="evidence" value="ECO:0007669"/>
    <property type="project" value="TreeGrafter"/>
</dbReference>
<dbReference type="InterPro" id="IPR025857">
    <property type="entry name" value="MacB_PCD"/>
</dbReference>
<accession>A0A840WMS0</accession>
<evidence type="ECO:0000313" key="4">
    <source>
        <dbReference type="Proteomes" id="UP000553766"/>
    </source>
</evidence>
<sequence length="378" mass="40307">MSGALFLAWAHIWHHRWRSLILVLAIALIVVVPVTVSRVVDAAEADLSARAEATPLLIGARGSRLDLVMSALYFGEDQPDPLPYQASEDVWDSGLAIAIPLYQRFYAEGAPIIGTSLDYFDLRGLRIADGRGLTVLGDAVLGAAVAAERGLSVGDHILSTPENLFDIAGSYPLRMPVVGVLAPTGTPDDAAIFVDVKTTWVMAGIGHGHEDVEGGASAGILQYAEITPQNIDSFHFHGDVGSYPITAIIAEPWDQRSSTILKGRYLDTSGPAQIVDPEEVMSGLIETVFAIKDVLDWVVRIVGGAAALAVVLALHLTFRLRAREMQTAFRLGAGRFATLQLLLAEALLLGGAAVMLAGAVIWISQPYLSGDAVQLLTR</sequence>
<dbReference type="RefSeq" id="WP_184009040.1">
    <property type="nucleotide sequence ID" value="NZ_JACIJS010000002.1"/>
</dbReference>
<keyword evidence="1" id="KW-0472">Membrane</keyword>
<dbReference type="Proteomes" id="UP000553766">
    <property type="component" value="Unassembled WGS sequence"/>
</dbReference>
<dbReference type="AlphaFoldDB" id="A0A840WMS0"/>
<keyword evidence="4" id="KW-1185">Reference proteome</keyword>
<gene>
    <name evidence="3" type="ORF">FHS89_000958</name>
</gene>
<protein>
    <submittedName>
        <fullName evidence="3">Putative ABC transport system permease protein</fullName>
    </submittedName>
</protein>
<proteinExistence type="predicted"/>